<reference evidence="2" key="1">
    <citation type="submission" date="2020-11" db="EMBL/GenBank/DDBJ databases">
        <authorList>
            <person name="Whitehead M."/>
        </authorList>
    </citation>
    <scope>NUCLEOTIDE SEQUENCE</scope>
    <source>
        <strain evidence="2">EGII</strain>
    </source>
</reference>
<evidence type="ECO:0000313" key="3">
    <source>
        <dbReference type="Proteomes" id="UP000606786"/>
    </source>
</evidence>
<name>A0A811U1A9_CERCA</name>
<evidence type="ECO:0000256" key="1">
    <source>
        <dbReference type="SAM" id="MobiDB-lite"/>
    </source>
</evidence>
<feature type="region of interest" description="Disordered" evidence="1">
    <location>
        <begin position="1"/>
        <end position="53"/>
    </location>
</feature>
<protein>
    <submittedName>
        <fullName evidence="2">(Mediterranean fruit fly) hypothetical protein</fullName>
    </submittedName>
</protein>
<keyword evidence="3" id="KW-1185">Reference proteome</keyword>
<comment type="caution">
    <text evidence="2">The sequence shown here is derived from an EMBL/GenBank/DDBJ whole genome shotgun (WGS) entry which is preliminary data.</text>
</comment>
<dbReference type="EMBL" id="CAJHJT010000001">
    <property type="protein sequence ID" value="CAD6992882.1"/>
    <property type="molecule type" value="Genomic_DNA"/>
</dbReference>
<proteinExistence type="predicted"/>
<dbReference type="Proteomes" id="UP000606786">
    <property type="component" value="Unassembled WGS sequence"/>
</dbReference>
<feature type="compositionally biased region" description="Polar residues" evidence="1">
    <location>
        <begin position="1"/>
        <end position="24"/>
    </location>
</feature>
<sequence>MSYSGEEQSFRCTTSSSSKMAETTNVDKSEKQRNGLRFAGQQQKNDLANRANRAHSSQGVANCATSAPPQFDCVTNIINFTTRCVATTIDNCNCGKRAQRLSGY</sequence>
<accession>A0A811U1A9</accession>
<dbReference type="AlphaFoldDB" id="A0A811U1A9"/>
<evidence type="ECO:0000313" key="2">
    <source>
        <dbReference type="EMBL" id="CAD6992882.1"/>
    </source>
</evidence>
<gene>
    <name evidence="2" type="ORF">CCAP1982_LOCUS1717</name>
</gene>
<organism evidence="2 3">
    <name type="scientific">Ceratitis capitata</name>
    <name type="common">Mediterranean fruit fly</name>
    <name type="synonym">Tephritis capitata</name>
    <dbReference type="NCBI Taxonomy" id="7213"/>
    <lineage>
        <taxon>Eukaryota</taxon>
        <taxon>Metazoa</taxon>
        <taxon>Ecdysozoa</taxon>
        <taxon>Arthropoda</taxon>
        <taxon>Hexapoda</taxon>
        <taxon>Insecta</taxon>
        <taxon>Pterygota</taxon>
        <taxon>Neoptera</taxon>
        <taxon>Endopterygota</taxon>
        <taxon>Diptera</taxon>
        <taxon>Brachycera</taxon>
        <taxon>Muscomorpha</taxon>
        <taxon>Tephritoidea</taxon>
        <taxon>Tephritidae</taxon>
        <taxon>Ceratitis</taxon>
        <taxon>Ceratitis</taxon>
    </lineage>
</organism>